<dbReference type="AlphaFoldDB" id="A0ABC9VRJ8"/>
<gene>
    <name evidence="1" type="ORF">GRJ2_000048700</name>
</gene>
<organism evidence="1 2">
    <name type="scientific">Grus japonensis</name>
    <name type="common">Japanese crane</name>
    <name type="synonym">Red-crowned crane</name>
    <dbReference type="NCBI Taxonomy" id="30415"/>
    <lineage>
        <taxon>Eukaryota</taxon>
        <taxon>Metazoa</taxon>
        <taxon>Chordata</taxon>
        <taxon>Craniata</taxon>
        <taxon>Vertebrata</taxon>
        <taxon>Euteleostomi</taxon>
        <taxon>Archelosauria</taxon>
        <taxon>Archosauria</taxon>
        <taxon>Dinosauria</taxon>
        <taxon>Saurischia</taxon>
        <taxon>Theropoda</taxon>
        <taxon>Coelurosauria</taxon>
        <taxon>Aves</taxon>
        <taxon>Neognathae</taxon>
        <taxon>Neoaves</taxon>
        <taxon>Gruiformes</taxon>
        <taxon>Gruidae</taxon>
        <taxon>Grus</taxon>
    </lineage>
</organism>
<keyword evidence="2" id="KW-1185">Reference proteome</keyword>
<evidence type="ECO:0000313" key="1">
    <source>
        <dbReference type="EMBL" id="GAB0175835.1"/>
    </source>
</evidence>
<dbReference type="EMBL" id="BAAFJT010000001">
    <property type="protein sequence ID" value="GAB0175835.1"/>
    <property type="molecule type" value="Genomic_DNA"/>
</dbReference>
<proteinExistence type="predicted"/>
<dbReference type="PANTHER" id="PTHR33332">
    <property type="entry name" value="REVERSE TRANSCRIPTASE DOMAIN-CONTAINING PROTEIN"/>
    <property type="match status" value="1"/>
</dbReference>
<reference evidence="1 2" key="1">
    <citation type="submission" date="2024-06" db="EMBL/GenBank/DDBJ databases">
        <title>The draft genome of Grus japonensis, version 3.</title>
        <authorList>
            <person name="Nabeshima K."/>
            <person name="Suzuki S."/>
            <person name="Onuma M."/>
        </authorList>
    </citation>
    <scope>NUCLEOTIDE SEQUENCE [LARGE SCALE GENOMIC DNA]</scope>
    <source>
        <strain evidence="1 2">451A</strain>
    </source>
</reference>
<comment type="caution">
    <text evidence="1">The sequence shown here is derived from an EMBL/GenBank/DDBJ whole genome shotgun (WGS) entry which is preliminary data.</text>
</comment>
<dbReference type="Proteomes" id="UP001623348">
    <property type="component" value="Unassembled WGS sequence"/>
</dbReference>
<accession>A0ABC9VRJ8</accession>
<sequence>MCPCDKECHQPSGMQQAEYSLNGRAQRVVISSTESTWRPVASGVPHGSVLDPVLFNLFIIDLDEGIECALSKFADNTKLEDWPIQQKAALPFCKNCTKKNHMKFNKGECRVLHLGKNNPMNQYRLGVHKDGEGTGASLG</sequence>
<name>A0ABC9VRJ8_GRUJA</name>
<protein>
    <submittedName>
        <fullName evidence="1">Mitochondrial enolase superfamily member 1</fullName>
    </submittedName>
</protein>
<evidence type="ECO:0000313" key="2">
    <source>
        <dbReference type="Proteomes" id="UP001623348"/>
    </source>
</evidence>